<proteinExistence type="predicted"/>
<dbReference type="AlphaFoldDB" id="A0A6A8A472"/>
<sequence>MTDFDRDDFQETIQDLSGLLAEPNAHYQVVWKVEYLSQSDWYHFYGMVRNGQSSGVGHVYDRLERQANNVSPQECISVALGFHANASIHTYGGRRSVSTDILEEIETKGAAGAEVIRLGVEARSKEASGRKVMSVTDVAFIGLRHSVQAECLLSFTTNEPSIKWCRDRRFISALPDMPHNGGKWLKADSRDR</sequence>
<keyword evidence="2" id="KW-1185">Reference proteome</keyword>
<name>A0A6A8A472_9HYPH</name>
<evidence type="ECO:0000313" key="1">
    <source>
        <dbReference type="EMBL" id="MQY45414.1"/>
    </source>
</evidence>
<dbReference type="Proteomes" id="UP000435138">
    <property type="component" value="Unassembled WGS sequence"/>
</dbReference>
<dbReference type="RefSeq" id="WP_153352946.1">
    <property type="nucleotide sequence ID" value="NZ_JAYKOO010000006.1"/>
</dbReference>
<organism evidence="1 2">
    <name type="scientific">Endobacterium cereale</name>
    <dbReference type="NCBI Taxonomy" id="2663029"/>
    <lineage>
        <taxon>Bacteria</taxon>
        <taxon>Pseudomonadati</taxon>
        <taxon>Pseudomonadota</taxon>
        <taxon>Alphaproteobacteria</taxon>
        <taxon>Hyphomicrobiales</taxon>
        <taxon>Rhizobiaceae</taxon>
        <taxon>Endobacterium</taxon>
    </lineage>
</organism>
<accession>A0A6A8A472</accession>
<dbReference type="EMBL" id="WIXI01000031">
    <property type="protein sequence ID" value="MQY45414.1"/>
    <property type="molecule type" value="Genomic_DNA"/>
</dbReference>
<reference evidence="1 2" key="1">
    <citation type="submission" date="2019-11" db="EMBL/GenBank/DDBJ databases">
        <title>Genome analysis of Rhizobacterium cereale a novel genus and species isolated from maize roots in North Spain.</title>
        <authorList>
            <person name="Menendez E."/>
            <person name="Flores-Felix J.D."/>
            <person name="Ramirez-Bahena M.-H."/>
            <person name="Igual J.M."/>
            <person name="Garcia-Fraile P."/>
            <person name="Peix A."/>
            <person name="Velazquez E."/>
        </authorList>
    </citation>
    <scope>NUCLEOTIDE SEQUENCE [LARGE SCALE GENOMIC DNA]</scope>
    <source>
        <strain evidence="1 2">RZME27</strain>
    </source>
</reference>
<gene>
    <name evidence="1" type="ORF">GAO09_04960</name>
</gene>
<evidence type="ECO:0000313" key="2">
    <source>
        <dbReference type="Proteomes" id="UP000435138"/>
    </source>
</evidence>
<comment type="caution">
    <text evidence="1">The sequence shown here is derived from an EMBL/GenBank/DDBJ whole genome shotgun (WGS) entry which is preliminary data.</text>
</comment>
<protein>
    <submittedName>
        <fullName evidence="1">Uncharacterized protein</fullName>
    </submittedName>
</protein>